<sequence>SPPSLGTCQSSPLRPKGPRDLSLLLGVRRPPLRLRARDLSLHLGVRRHRPAPPEGPRPVAPISLGVRRLRSPWPEGPRPVAPRLGGSGARRSA</sequence>
<evidence type="ECO:0000313" key="3">
    <source>
        <dbReference type="Proteomes" id="UP001162483"/>
    </source>
</evidence>
<evidence type="ECO:0000256" key="1">
    <source>
        <dbReference type="SAM" id="MobiDB-lite"/>
    </source>
</evidence>
<proteinExistence type="predicted"/>
<organism evidence="2 3">
    <name type="scientific">Staurois parvus</name>
    <dbReference type="NCBI Taxonomy" id="386267"/>
    <lineage>
        <taxon>Eukaryota</taxon>
        <taxon>Metazoa</taxon>
        <taxon>Chordata</taxon>
        <taxon>Craniata</taxon>
        <taxon>Vertebrata</taxon>
        <taxon>Euteleostomi</taxon>
        <taxon>Amphibia</taxon>
        <taxon>Batrachia</taxon>
        <taxon>Anura</taxon>
        <taxon>Neobatrachia</taxon>
        <taxon>Ranoidea</taxon>
        <taxon>Ranidae</taxon>
        <taxon>Staurois</taxon>
    </lineage>
</organism>
<gene>
    <name evidence="2" type="ORF">SPARVUS_LOCUS6017198</name>
</gene>
<evidence type="ECO:0000313" key="2">
    <source>
        <dbReference type="EMBL" id="CAI9565038.1"/>
    </source>
</evidence>
<dbReference type="EMBL" id="CATNWA010013376">
    <property type="protein sequence ID" value="CAI9565038.1"/>
    <property type="molecule type" value="Genomic_DNA"/>
</dbReference>
<comment type="caution">
    <text evidence="2">The sequence shown here is derived from an EMBL/GenBank/DDBJ whole genome shotgun (WGS) entry which is preliminary data.</text>
</comment>
<feature type="compositionally biased region" description="Polar residues" evidence="1">
    <location>
        <begin position="1"/>
        <end position="12"/>
    </location>
</feature>
<protein>
    <submittedName>
        <fullName evidence="2">Uncharacterized protein</fullName>
    </submittedName>
</protein>
<accession>A0ABN9D0D9</accession>
<keyword evidence="3" id="KW-1185">Reference proteome</keyword>
<feature type="non-terminal residue" evidence="2">
    <location>
        <position position="1"/>
    </location>
</feature>
<dbReference type="Proteomes" id="UP001162483">
    <property type="component" value="Unassembled WGS sequence"/>
</dbReference>
<name>A0ABN9D0D9_9NEOB</name>
<feature type="region of interest" description="Disordered" evidence="1">
    <location>
        <begin position="1"/>
        <end position="21"/>
    </location>
</feature>
<reference evidence="2" key="1">
    <citation type="submission" date="2023-05" db="EMBL/GenBank/DDBJ databases">
        <authorList>
            <person name="Stuckert A."/>
        </authorList>
    </citation>
    <scope>NUCLEOTIDE SEQUENCE</scope>
</reference>
<feature type="region of interest" description="Disordered" evidence="1">
    <location>
        <begin position="69"/>
        <end position="93"/>
    </location>
</feature>